<evidence type="ECO:0000256" key="10">
    <source>
        <dbReference type="SAM" id="MobiDB-lite"/>
    </source>
</evidence>
<keyword evidence="9" id="KW-0627">Porphyrin biosynthesis</keyword>
<comment type="pathway">
    <text evidence="3">Porphyrin-containing compound metabolism; protoheme biosynthesis.</text>
</comment>
<dbReference type="GO" id="GO:0042168">
    <property type="term" value="P:heme metabolic process"/>
    <property type="evidence" value="ECO:0007669"/>
    <property type="project" value="InterPro"/>
</dbReference>
<dbReference type="EMBL" id="MN079078">
    <property type="protein sequence ID" value="QEA04025.1"/>
    <property type="molecule type" value="Genomic_DNA"/>
</dbReference>
<dbReference type="Pfam" id="PF07219">
    <property type="entry name" value="HemY_N"/>
    <property type="match status" value="1"/>
</dbReference>
<keyword evidence="5" id="KW-0997">Cell inner membrane</keyword>
<evidence type="ECO:0000256" key="7">
    <source>
        <dbReference type="ARBA" id="ARBA00022989"/>
    </source>
</evidence>
<evidence type="ECO:0000256" key="1">
    <source>
        <dbReference type="ARBA" id="ARBA00002962"/>
    </source>
</evidence>
<protein>
    <submittedName>
        <fullName evidence="13">Protein HemY</fullName>
    </submittedName>
</protein>
<evidence type="ECO:0000256" key="9">
    <source>
        <dbReference type="ARBA" id="ARBA00023244"/>
    </source>
</evidence>
<organism evidence="13">
    <name type="scientific">uncultured organism</name>
    <dbReference type="NCBI Taxonomy" id="155900"/>
    <lineage>
        <taxon>unclassified sequences</taxon>
        <taxon>environmental samples</taxon>
    </lineage>
</organism>
<evidence type="ECO:0000313" key="13">
    <source>
        <dbReference type="EMBL" id="QEA04025.1"/>
    </source>
</evidence>
<dbReference type="UniPathway" id="UPA00252"/>
<dbReference type="AlphaFoldDB" id="A0A5B8RB83"/>
<proteinExistence type="predicted"/>
<dbReference type="Gene3D" id="1.25.40.10">
    <property type="entry name" value="Tetratricopeptide repeat domain"/>
    <property type="match status" value="2"/>
</dbReference>
<feature type="domain" description="HemY N-terminal" evidence="12">
    <location>
        <begin position="26"/>
        <end position="132"/>
    </location>
</feature>
<dbReference type="InterPro" id="IPR010817">
    <property type="entry name" value="HemY_N"/>
</dbReference>
<feature type="transmembrane region" description="Helical" evidence="11">
    <location>
        <begin position="42"/>
        <end position="67"/>
    </location>
</feature>
<evidence type="ECO:0000256" key="6">
    <source>
        <dbReference type="ARBA" id="ARBA00022692"/>
    </source>
</evidence>
<sequence>MRKLFVALLLLLASIAAALWLRDHQGFVIIKVGAWSVQTSLVLFAGILLVGWAVLGLVWTLLARLFATPRGMRRWVQGRRRNRSRERLVNGLIQLAEGHYEQAERMLTRQAEADGLGLFHYLLAAISAHRRGDNESRDRFLSLADESESGAEVAVGLVQARLQLDARQREQALATLSWLHERAPGNRQVLALLYRCATELEDWERARELLPQLRRHQALPADELDALETRLATERLDDAVAPGAEQSLASIWQGLTRAERRDPALRAHYARCLIRSGESAAAAELLKGWLRHDWDDRLVTAWGELEEVPGDQGFAQAERWLNHRPDDPVLLRTAGLQALRGGLWGRARSCLEAAAARDDDALTHRLLGDLYQQLGEPELARRAWHRAMDAGLGRPAVTVPALPPRQAADGSDVAEEAGASSSA</sequence>
<reference evidence="13" key="1">
    <citation type="submission" date="2019-06" db="EMBL/GenBank/DDBJ databases">
        <authorList>
            <person name="Murdoch R.W."/>
            <person name="Fathepure B."/>
        </authorList>
    </citation>
    <scope>NUCLEOTIDE SEQUENCE</scope>
</reference>
<name>A0A5B8RB83_9ZZZZ</name>
<keyword evidence="8 11" id="KW-0472">Membrane</keyword>
<dbReference type="InterPro" id="IPR005254">
    <property type="entry name" value="Heme_biosyn_assoc_TPR_pro"/>
</dbReference>
<feature type="region of interest" description="Disordered" evidence="10">
    <location>
        <begin position="395"/>
        <end position="423"/>
    </location>
</feature>
<comment type="subcellular location">
    <subcellularLocation>
        <location evidence="2">Cell inner membrane</location>
        <topology evidence="2">Multi-pass membrane protein</topology>
    </subcellularLocation>
</comment>
<evidence type="ECO:0000256" key="4">
    <source>
        <dbReference type="ARBA" id="ARBA00022475"/>
    </source>
</evidence>
<accession>A0A5B8RB83</accession>
<dbReference type="NCBIfam" id="TIGR00540">
    <property type="entry name" value="TPR_hemY_coli"/>
    <property type="match status" value="1"/>
</dbReference>
<keyword evidence="6 11" id="KW-0812">Transmembrane</keyword>
<evidence type="ECO:0000256" key="3">
    <source>
        <dbReference type="ARBA" id="ARBA00004744"/>
    </source>
</evidence>
<evidence type="ECO:0000256" key="2">
    <source>
        <dbReference type="ARBA" id="ARBA00004429"/>
    </source>
</evidence>
<keyword evidence="4" id="KW-1003">Cell membrane</keyword>
<evidence type="ECO:0000256" key="8">
    <source>
        <dbReference type="ARBA" id="ARBA00023136"/>
    </source>
</evidence>
<dbReference type="InterPro" id="IPR011990">
    <property type="entry name" value="TPR-like_helical_dom_sf"/>
</dbReference>
<evidence type="ECO:0000256" key="11">
    <source>
        <dbReference type="SAM" id="Phobius"/>
    </source>
</evidence>
<dbReference type="GO" id="GO:0006779">
    <property type="term" value="P:porphyrin-containing compound biosynthetic process"/>
    <property type="evidence" value="ECO:0007669"/>
    <property type="project" value="UniProtKB-KW"/>
</dbReference>
<dbReference type="GO" id="GO:0005886">
    <property type="term" value="C:plasma membrane"/>
    <property type="evidence" value="ECO:0007669"/>
    <property type="project" value="UniProtKB-SubCell"/>
</dbReference>
<comment type="function">
    <text evidence="1">Involved in a late step of protoheme IX synthesis.</text>
</comment>
<evidence type="ECO:0000259" key="12">
    <source>
        <dbReference type="Pfam" id="PF07219"/>
    </source>
</evidence>
<keyword evidence="7 11" id="KW-1133">Transmembrane helix</keyword>
<gene>
    <name evidence="13" type="primary">hemY</name>
    <name evidence="13" type="ORF">KBTEX_00326</name>
</gene>
<evidence type="ECO:0000256" key="5">
    <source>
        <dbReference type="ARBA" id="ARBA00022519"/>
    </source>
</evidence>
<dbReference type="SUPFAM" id="SSF48452">
    <property type="entry name" value="TPR-like"/>
    <property type="match status" value="2"/>
</dbReference>